<protein>
    <submittedName>
        <fullName evidence="4">Chaperone protein ClpB1</fullName>
    </submittedName>
</protein>
<keyword evidence="1" id="KW-0547">Nucleotide-binding</keyword>
<proteinExistence type="predicted"/>
<dbReference type="GO" id="GO:0005524">
    <property type="term" value="F:ATP binding"/>
    <property type="evidence" value="ECO:0007669"/>
    <property type="project" value="UniProtKB-KW"/>
</dbReference>
<sequence length="59" mass="6737">MFVRIFEGQHFPAKAIGLVVEACANVRIQQDSRPMDIDDLHRCSIVHTFICLFMCKEGV</sequence>
<dbReference type="InterPro" id="IPR041546">
    <property type="entry name" value="ClpA/ClpB_AAA_lid"/>
</dbReference>
<dbReference type="Gene3D" id="3.40.50.300">
    <property type="entry name" value="P-loop containing nucleotide triphosphate hydrolases"/>
    <property type="match status" value="1"/>
</dbReference>
<dbReference type="Proteomes" id="UP000236161">
    <property type="component" value="Unassembled WGS sequence"/>
</dbReference>
<evidence type="ECO:0000256" key="1">
    <source>
        <dbReference type="ARBA" id="ARBA00022741"/>
    </source>
</evidence>
<dbReference type="Pfam" id="PF17871">
    <property type="entry name" value="AAA_lid_9"/>
    <property type="match status" value="1"/>
</dbReference>
<dbReference type="EMBL" id="KZ452032">
    <property type="protein sequence ID" value="PKA50066.1"/>
    <property type="molecule type" value="Genomic_DNA"/>
</dbReference>
<evidence type="ECO:0000313" key="5">
    <source>
        <dbReference type="Proteomes" id="UP000236161"/>
    </source>
</evidence>
<evidence type="ECO:0000256" key="2">
    <source>
        <dbReference type="ARBA" id="ARBA00022840"/>
    </source>
</evidence>
<evidence type="ECO:0000259" key="3">
    <source>
        <dbReference type="Pfam" id="PF17871"/>
    </source>
</evidence>
<keyword evidence="5" id="KW-1185">Reference proteome</keyword>
<evidence type="ECO:0000313" key="4">
    <source>
        <dbReference type="EMBL" id="PKA50066.1"/>
    </source>
</evidence>
<keyword evidence="2" id="KW-0067">ATP-binding</keyword>
<dbReference type="STRING" id="1088818.A0A2I0A3E6"/>
<organism evidence="4 5">
    <name type="scientific">Apostasia shenzhenica</name>
    <dbReference type="NCBI Taxonomy" id="1088818"/>
    <lineage>
        <taxon>Eukaryota</taxon>
        <taxon>Viridiplantae</taxon>
        <taxon>Streptophyta</taxon>
        <taxon>Embryophyta</taxon>
        <taxon>Tracheophyta</taxon>
        <taxon>Spermatophyta</taxon>
        <taxon>Magnoliopsida</taxon>
        <taxon>Liliopsida</taxon>
        <taxon>Asparagales</taxon>
        <taxon>Orchidaceae</taxon>
        <taxon>Apostasioideae</taxon>
        <taxon>Apostasia</taxon>
    </lineage>
</organism>
<name>A0A2I0A3E6_9ASPA</name>
<dbReference type="AlphaFoldDB" id="A0A2I0A3E6"/>
<dbReference type="OrthoDB" id="1736960at2759"/>
<reference evidence="4 5" key="1">
    <citation type="journal article" date="2017" name="Nature">
        <title>The Apostasia genome and the evolution of orchids.</title>
        <authorList>
            <person name="Zhang G.Q."/>
            <person name="Liu K.W."/>
            <person name="Li Z."/>
            <person name="Lohaus R."/>
            <person name="Hsiao Y.Y."/>
            <person name="Niu S.C."/>
            <person name="Wang J.Y."/>
            <person name="Lin Y.C."/>
            <person name="Xu Q."/>
            <person name="Chen L.J."/>
            <person name="Yoshida K."/>
            <person name="Fujiwara S."/>
            <person name="Wang Z.W."/>
            <person name="Zhang Y.Q."/>
            <person name="Mitsuda N."/>
            <person name="Wang M."/>
            <person name="Liu G.H."/>
            <person name="Pecoraro L."/>
            <person name="Huang H.X."/>
            <person name="Xiao X.J."/>
            <person name="Lin M."/>
            <person name="Wu X.Y."/>
            <person name="Wu W.L."/>
            <person name="Chen Y.Y."/>
            <person name="Chang S.B."/>
            <person name="Sakamoto S."/>
            <person name="Ohme-Takagi M."/>
            <person name="Yagi M."/>
            <person name="Zeng S.J."/>
            <person name="Shen C.Y."/>
            <person name="Yeh C.M."/>
            <person name="Luo Y.B."/>
            <person name="Tsai W.C."/>
            <person name="Van de Peer Y."/>
            <person name="Liu Z.J."/>
        </authorList>
    </citation>
    <scope>NUCLEOTIDE SEQUENCE [LARGE SCALE GENOMIC DNA]</scope>
    <source>
        <strain evidence="5">cv. Shenzhen</strain>
        <tissue evidence="4">Stem</tissue>
    </source>
</reference>
<gene>
    <name evidence="4" type="primary">CLPB1</name>
    <name evidence="4" type="ORF">AXF42_Ash021097</name>
</gene>
<feature type="domain" description="ClpA/ClpB AAA lid" evidence="3">
    <location>
        <begin position="6"/>
        <end position="42"/>
    </location>
</feature>
<accession>A0A2I0A3E6</accession>
<dbReference type="InterPro" id="IPR027417">
    <property type="entry name" value="P-loop_NTPase"/>
</dbReference>